<evidence type="ECO:0000256" key="1">
    <source>
        <dbReference type="SAM" id="Coils"/>
    </source>
</evidence>
<protein>
    <submittedName>
        <fullName evidence="3">Uncharacterized protein</fullName>
    </submittedName>
</protein>
<evidence type="ECO:0000313" key="4">
    <source>
        <dbReference type="Proteomes" id="UP000006052"/>
    </source>
</evidence>
<organism evidence="3 4">
    <name type="scientific">Alistipes finegoldii (strain DSM 17242 / JCM 16770 / CCUG 46020 / CIP 107999 / KCTC 15236 / AHN 2437)</name>
    <dbReference type="NCBI Taxonomy" id="679935"/>
    <lineage>
        <taxon>Bacteria</taxon>
        <taxon>Pseudomonadati</taxon>
        <taxon>Bacteroidota</taxon>
        <taxon>Bacteroidia</taxon>
        <taxon>Bacteroidales</taxon>
        <taxon>Rikenellaceae</taxon>
        <taxon>Alistipes</taxon>
    </lineage>
</organism>
<dbReference type="KEGG" id="afd:Alfi_2622"/>
<evidence type="ECO:0000256" key="2">
    <source>
        <dbReference type="SAM" id="Phobius"/>
    </source>
</evidence>
<feature type="transmembrane region" description="Helical" evidence="2">
    <location>
        <begin position="21"/>
        <end position="46"/>
    </location>
</feature>
<gene>
    <name evidence="3" type="ordered locus">Alfi_2622</name>
</gene>
<dbReference type="EMBL" id="CP003274">
    <property type="protein sequence ID" value="AFL78883.1"/>
    <property type="molecule type" value="Genomic_DNA"/>
</dbReference>
<dbReference type="AlphaFoldDB" id="I3YPG5"/>
<reference evidence="4" key="1">
    <citation type="journal article" date="2013" name="Stand. Genomic Sci.">
        <title>Complete genome sequence of the bile-resistant pigment-producing anaerobe Alistipes finegoldii type strain (AHN2437(T)).</title>
        <authorList>
            <person name="Mavromatis K."/>
            <person name="Stackebrandt E."/>
            <person name="Munk C."/>
            <person name="Lapidus A."/>
            <person name="Nolan M."/>
            <person name="Lucas S."/>
            <person name="Hammon N."/>
            <person name="Deshpande S."/>
            <person name="Cheng J.F."/>
            <person name="Tapia R."/>
            <person name="Goodwin L.A."/>
            <person name="Pitluck S."/>
            <person name="Liolios K."/>
            <person name="Pagani I."/>
            <person name="Ivanova N."/>
            <person name="Mikhailova N."/>
            <person name="Huntemann M."/>
            <person name="Pati A."/>
            <person name="Chen A."/>
            <person name="Palaniappan K."/>
            <person name="Land M."/>
            <person name="Hauser L."/>
            <person name="Rohde M."/>
            <person name="Gronow S."/>
            <person name="Goker M."/>
            <person name="Detter J.C."/>
            <person name="Bristow J."/>
            <person name="Eisen J.A."/>
            <person name="Markowitz V."/>
            <person name="Hugenholtz P."/>
            <person name="Kyrpides N.C."/>
            <person name="Klenk H.P."/>
            <person name="Woyke T."/>
        </authorList>
    </citation>
    <scope>NUCLEOTIDE SEQUENCE</scope>
    <source>
        <strain evidence="4">DSM 17242 / JCM 16770 / AHN 2437 / CCUG 46020 / CIP 107999</strain>
    </source>
</reference>
<dbReference type="RefSeq" id="WP_014776111.1">
    <property type="nucleotide sequence ID" value="NC_018011.1"/>
</dbReference>
<dbReference type="Proteomes" id="UP000006052">
    <property type="component" value="Chromosome"/>
</dbReference>
<proteinExistence type="predicted"/>
<accession>I3YPG5</accession>
<dbReference type="HOGENOM" id="CLU_1021719_0_0_10"/>
<name>I3YPG5_ALIFI</name>
<keyword evidence="1" id="KW-0175">Coiled coil</keyword>
<feature type="coiled-coil region" evidence="1">
    <location>
        <begin position="121"/>
        <end position="162"/>
    </location>
</feature>
<feature type="transmembrane region" description="Helical" evidence="2">
    <location>
        <begin position="66"/>
        <end position="87"/>
    </location>
</feature>
<dbReference type="eggNOG" id="ENOG5033ZX1">
    <property type="taxonomic scope" value="Bacteria"/>
</dbReference>
<keyword evidence="2" id="KW-1133">Transmembrane helix</keyword>
<evidence type="ECO:0000313" key="3">
    <source>
        <dbReference type="EMBL" id="AFL78883.1"/>
    </source>
</evidence>
<keyword evidence="2" id="KW-0812">Transmembrane</keyword>
<sequence length="272" mass="31670">MFKKIFESCEDSIVKRVSNPYFGTYIAVLLIDNWELIYTLFTFSSYETRDTRISIIADYISREGGLSWLFVKCALIAFIPFIIYYILLNASGYLSNWFELRLKPWLLKQVDKGLVVDKAEYEKLASRITALQTKADDERKKRMEAEDEIDELQKKFIKLQNEQAVSNPQSIDNPHLEITIPNNDTINKEKNIHYHKILKDIQEKNLDNDFRRLIHLIKAEEYVPDSAIVEYAVLHDLIEKSGSFYSFTDDGAIVAKLFINASLPKIVEPEKE</sequence>
<keyword evidence="2" id="KW-0472">Membrane</keyword>